<dbReference type="AlphaFoldDB" id="A0A368Y0X7"/>
<evidence type="ECO:0000256" key="1">
    <source>
        <dbReference type="SAM" id="SignalP"/>
    </source>
</evidence>
<evidence type="ECO:0000259" key="2">
    <source>
        <dbReference type="Pfam" id="PF13473"/>
    </source>
</evidence>
<keyword evidence="4" id="KW-1185">Reference proteome</keyword>
<evidence type="ECO:0000313" key="4">
    <source>
        <dbReference type="Proteomes" id="UP000252585"/>
    </source>
</evidence>
<evidence type="ECO:0000313" key="3">
    <source>
        <dbReference type="EMBL" id="RCW73046.1"/>
    </source>
</evidence>
<dbReference type="OrthoDB" id="279535at2"/>
<dbReference type="InterPro" id="IPR008972">
    <property type="entry name" value="Cupredoxin"/>
</dbReference>
<keyword evidence="1" id="KW-0732">Signal</keyword>
<accession>A0A368Y0X7</accession>
<dbReference type="InterPro" id="IPR028096">
    <property type="entry name" value="EfeO_Cupredoxin"/>
</dbReference>
<dbReference type="Proteomes" id="UP000252585">
    <property type="component" value="Unassembled WGS sequence"/>
</dbReference>
<comment type="caution">
    <text evidence="3">The sequence shown here is derived from an EMBL/GenBank/DDBJ whole genome shotgun (WGS) entry which is preliminary data.</text>
</comment>
<protein>
    <submittedName>
        <fullName evidence="3">Cytochrome c oxidase subunit 2</fullName>
    </submittedName>
</protein>
<gene>
    <name evidence="3" type="ORF">DFR57_10440</name>
</gene>
<feature type="signal peptide" evidence="1">
    <location>
        <begin position="1"/>
        <end position="21"/>
    </location>
</feature>
<dbReference type="RefSeq" id="WP_114352156.1">
    <property type="nucleotide sequence ID" value="NZ_QPJJ01000004.1"/>
</dbReference>
<name>A0A368Y0X7_9BACI</name>
<organism evidence="3 4">
    <name type="scientific">Saliterribacillus persicus</name>
    <dbReference type="NCBI Taxonomy" id="930114"/>
    <lineage>
        <taxon>Bacteria</taxon>
        <taxon>Bacillati</taxon>
        <taxon>Bacillota</taxon>
        <taxon>Bacilli</taxon>
        <taxon>Bacillales</taxon>
        <taxon>Bacillaceae</taxon>
        <taxon>Saliterribacillus</taxon>
    </lineage>
</organism>
<dbReference type="EMBL" id="QPJJ01000004">
    <property type="protein sequence ID" value="RCW73046.1"/>
    <property type="molecule type" value="Genomic_DNA"/>
</dbReference>
<sequence>MKKILILLAVGVIFLTLNACGAENDNTSTEMADESIVIEGTNYTFDQESYTIPAGVPVTIQFKNQEGVHGIKISELDVDIKKDGRQTITVEEPGEYLIYCNLPCGTGHDDMVASLIVK</sequence>
<feature type="domain" description="EfeO-type cupredoxin-like" evidence="2">
    <location>
        <begin position="13"/>
        <end position="102"/>
    </location>
</feature>
<dbReference type="Gene3D" id="2.60.40.420">
    <property type="entry name" value="Cupredoxins - blue copper proteins"/>
    <property type="match status" value="1"/>
</dbReference>
<reference evidence="3 4" key="1">
    <citation type="submission" date="2018-07" db="EMBL/GenBank/DDBJ databases">
        <title>Genomic Encyclopedia of Type Strains, Phase IV (KMG-IV): sequencing the most valuable type-strain genomes for metagenomic binning, comparative biology and taxonomic classification.</title>
        <authorList>
            <person name="Goeker M."/>
        </authorList>
    </citation>
    <scope>NUCLEOTIDE SEQUENCE [LARGE SCALE GENOMIC DNA]</scope>
    <source>
        <strain evidence="3 4">DSM 27696</strain>
    </source>
</reference>
<dbReference type="Pfam" id="PF13473">
    <property type="entry name" value="Cupredoxin_1"/>
    <property type="match status" value="1"/>
</dbReference>
<dbReference type="SUPFAM" id="SSF49503">
    <property type="entry name" value="Cupredoxins"/>
    <property type="match status" value="1"/>
</dbReference>
<proteinExistence type="predicted"/>
<feature type="chain" id="PRO_5039500187" evidence="1">
    <location>
        <begin position="22"/>
        <end position="118"/>
    </location>
</feature>